<dbReference type="STRING" id="33007.HMPREF3198_01965"/>
<dbReference type="InterPro" id="IPR027417">
    <property type="entry name" value="P-loop_NTPase"/>
</dbReference>
<dbReference type="RefSeq" id="WP_024331454.1">
    <property type="nucleotide sequence ID" value="NZ_JASOXK010000004.1"/>
</dbReference>
<dbReference type="EC" id="2.7.1.24" evidence="3 4"/>
<evidence type="ECO:0000256" key="2">
    <source>
        <dbReference type="ARBA" id="ARBA00022840"/>
    </source>
</evidence>
<evidence type="ECO:0000256" key="4">
    <source>
        <dbReference type="NCBIfam" id="TIGR00152"/>
    </source>
</evidence>
<dbReference type="GO" id="GO:0004140">
    <property type="term" value="F:dephospho-CoA kinase activity"/>
    <property type="evidence" value="ECO:0007669"/>
    <property type="project" value="UniProtKB-UniRule"/>
</dbReference>
<comment type="pathway">
    <text evidence="3">Cofactor biosynthesis; coenzyme A biosynthesis; CoA from (R)-pantothenate: step 5/5.</text>
</comment>
<dbReference type="NCBIfam" id="TIGR00152">
    <property type="entry name" value="dephospho-CoA kinase"/>
    <property type="match status" value="1"/>
</dbReference>
<keyword evidence="3" id="KW-0808">Transferase</keyword>
<keyword evidence="6" id="KW-1185">Reference proteome</keyword>
<evidence type="ECO:0000256" key="3">
    <source>
        <dbReference type="HAMAP-Rule" id="MF_00376"/>
    </source>
</evidence>
<keyword evidence="2 3" id="KW-0067">ATP-binding</keyword>
<dbReference type="SUPFAM" id="SSF52540">
    <property type="entry name" value="P-loop containing nucleoside triphosphate hydrolases"/>
    <property type="match status" value="1"/>
</dbReference>
<accession>A0A2I1IKL9</accession>
<dbReference type="GO" id="GO:0015937">
    <property type="term" value="P:coenzyme A biosynthetic process"/>
    <property type="evidence" value="ECO:0007669"/>
    <property type="project" value="UniProtKB-UniRule"/>
</dbReference>
<protein>
    <recommendedName>
        <fullName evidence="3 4">Dephospho-CoA kinase</fullName>
        <ecNumber evidence="3 4">2.7.1.24</ecNumber>
    </recommendedName>
    <alternativeName>
        <fullName evidence="3">Dephosphocoenzyme A kinase</fullName>
    </alternativeName>
</protein>
<gene>
    <name evidence="3" type="primary">coaE</name>
    <name evidence="5" type="ORF">CYJ19_10680</name>
</gene>
<keyword evidence="3" id="KW-0963">Cytoplasm</keyword>
<dbReference type="AlphaFoldDB" id="A0A2I1IKL9"/>
<proteinExistence type="inferred from homology"/>
<dbReference type="Pfam" id="PF01121">
    <property type="entry name" value="CoaE"/>
    <property type="match status" value="1"/>
</dbReference>
<keyword evidence="3" id="KW-0173">Coenzyme A biosynthesis</keyword>
<keyword evidence="3 5" id="KW-0418">Kinase</keyword>
<comment type="function">
    <text evidence="3">Catalyzes the phosphorylation of the 3'-hydroxyl group of dephosphocoenzyme A to form coenzyme A.</text>
</comment>
<feature type="binding site" evidence="3">
    <location>
        <begin position="30"/>
        <end position="35"/>
    </location>
    <ligand>
        <name>ATP</name>
        <dbReference type="ChEBI" id="CHEBI:30616"/>
    </ligand>
</feature>
<dbReference type="UniPathway" id="UPA00241">
    <property type="reaction ID" value="UER00356"/>
</dbReference>
<dbReference type="PANTHER" id="PTHR10695">
    <property type="entry name" value="DEPHOSPHO-COA KINASE-RELATED"/>
    <property type="match status" value="1"/>
</dbReference>
<comment type="catalytic activity">
    <reaction evidence="3">
        <text>3'-dephospho-CoA + ATP = ADP + CoA + H(+)</text>
        <dbReference type="Rhea" id="RHEA:18245"/>
        <dbReference type="ChEBI" id="CHEBI:15378"/>
        <dbReference type="ChEBI" id="CHEBI:30616"/>
        <dbReference type="ChEBI" id="CHEBI:57287"/>
        <dbReference type="ChEBI" id="CHEBI:57328"/>
        <dbReference type="ChEBI" id="CHEBI:456216"/>
        <dbReference type="EC" id="2.7.1.24"/>
    </reaction>
</comment>
<comment type="similarity">
    <text evidence="3">Belongs to the CoaE family.</text>
</comment>
<comment type="caution">
    <text evidence="5">The sequence shown here is derived from an EMBL/GenBank/DDBJ whole genome shotgun (WGS) entry which is preliminary data.</text>
</comment>
<dbReference type="Gene3D" id="3.40.50.300">
    <property type="entry name" value="P-loop containing nucleotide triphosphate hydrolases"/>
    <property type="match status" value="1"/>
</dbReference>
<dbReference type="Proteomes" id="UP000235122">
    <property type="component" value="Unassembled WGS sequence"/>
</dbReference>
<dbReference type="CDD" id="cd02022">
    <property type="entry name" value="DPCK"/>
    <property type="match status" value="1"/>
</dbReference>
<sequence>MVGSESPILFLDLPTDTGSGLQVAVSGGIGAGKSTVSAALASLGAKVVDADQISRELTSKSGLALPQLWEAFGPGVFTPDGALDRQQLAKLVFADPAARTELDRIMHPLINLRARDFLAQADPGQICVYDIPLLVETGFRAAVNVIVWAPTPVRIQRLVKRGLSATDARARIRAQATDAQRFAVANVVVNNAGERDKVEKAVATELWPALLERA</sequence>
<reference evidence="5 6" key="1">
    <citation type="submission" date="2017-12" db="EMBL/GenBank/DDBJ databases">
        <title>Phylogenetic diversity of female urinary microbiome.</title>
        <authorList>
            <person name="Thomas-White K."/>
            <person name="Wolfe A.J."/>
        </authorList>
    </citation>
    <scope>NUCLEOTIDE SEQUENCE [LARGE SCALE GENOMIC DNA]</scope>
    <source>
        <strain evidence="5 6">UMB0402</strain>
    </source>
</reference>
<dbReference type="InterPro" id="IPR001977">
    <property type="entry name" value="Depp_CoAkinase"/>
</dbReference>
<dbReference type="PROSITE" id="PS51219">
    <property type="entry name" value="DPCK"/>
    <property type="match status" value="1"/>
</dbReference>
<dbReference type="PANTHER" id="PTHR10695:SF46">
    <property type="entry name" value="BIFUNCTIONAL COENZYME A SYNTHASE-RELATED"/>
    <property type="match status" value="1"/>
</dbReference>
<evidence type="ECO:0000313" key="6">
    <source>
        <dbReference type="Proteomes" id="UP000235122"/>
    </source>
</evidence>
<dbReference type="EMBL" id="PKKO01000006">
    <property type="protein sequence ID" value="PKY71671.1"/>
    <property type="molecule type" value="Genomic_DNA"/>
</dbReference>
<dbReference type="GO" id="GO:0005737">
    <property type="term" value="C:cytoplasm"/>
    <property type="evidence" value="ECO:0007669"/>
    <property type="project" value="UniProtKB-SubCell"/>
</dbReference>
<dbReference type="GO" id="GO:0005524">
    <property type="term" value="F:ATP binding"/>
    <property type="evidence" value="ECO:0007669"/>
    <property type="project" value="UniProtKB-UniRule"/>
</dbReference>
<comment type="subcellular location">
    <subcellularLocation>
        <location evidence="3">Cytoplasm</location>
    </subcellularLocation>
</comment>
<keyword evidence="1 3" id="KW-0547">Nucleotide-binding</keyword>
<evidence type="ECO:0000313" key="5">
    <source>
        <dbReference type="EMBL" id="PKY71671.1"/>
    </source>
</evidence>
<evidence type="ECO:0000256" key="1">
    <source>
        <dbReference type="ARBA" id="ARBA00022741"/>
    </source>
</evidence>
<organism evidence="5 6">
    <name type="scientific">Winkia neuii</name>
    <dbReference type="NCBI Taxonomy" id="33007"/>
    <lineage>
        <taxon>Bacteria</taxon>
        <taxon>Bacillati</taxon>
        <taxon>Actinomycetota</taxon>
        <taxon>Actinomycetes</taxon>
        <taxon>Actinomycetales</taxon>
        <taxon>Actinomycetaceae</taxon>
        <taxon>Winkia</taxon>
    </lineage>
</organism>
<dbReference type="HAMAP" id="MF_00376">
    <property type="entry name" value="Dephospho_CoA_kinase"/>
    <property type="match status" value="1"/>
</dbReference>
<name>A0A2I1IKL9_9ACTO</name>